<dbReference type="GO" id="GO:0016853">
    <property type="term" value="F:isomerase activity"/>
    <property type="evidence" value="ECO:0007669"/>
    <property type="project" value="UniProtKB-KW"/>
</dbReference>
<dbReference type="EMBL" id="JACHCC010000002">
    <property type="protein sequence ID" value="MBB6498836.1"/>
    <property type="molecule type" value="Genomic_DNA"/>
</dbReference>
<dbReference type="Pfam" id="PF12680">
    <property type="entry name" value="SnoaL_2"/>
    <property type="match status" value="1"/>
</dbReference>
<reference evidence="2 3" key="1">
    <citation type="submission" date="2020-08" db="EMBL/GenBank/DDBJ databases">
        <title>Genomic Encyclopedia of Type Strains, Phase IV (KMG-V): Genome sequencing to study the core and pangenomes of soil and plant-associated prokaryotes.</title>
        <authorList>
            <person name="Whitman W."/>
        </authorList>
    </citation>
    <scope>NUCLEOTIDE SEQUENCE [LARGE SCALE GENOMIC DNA]</scope>
    <source>
        <strain evidence="2 3">M2T3</strain>
    </source>
</reference>
<dbReference type="InterPro" id="IPR032710">
    <property type="entry name" value="NTF2-like_dom_sf"/>
</dbReference>
<evidence type="ECO:0000313" key="3">
    <source>
        <dbReference type="Proteomes" id="UP000521017"/>
    </source>
</evidence>
<keyword evidence="2" id="KW-0413">Isomerase</keyword>
<organism evidence="2 3">
    <name type="scientific">Pedobacter cryoconitis</name>
    <dbReference type="NCBI Taxonomy" id="188932"/>
    <lineage>
        <taxon>Bacteria</taxon>
        <taxon>Pseudomonadati</taxon>
        <taxon>Bacteroidota</taxon>
        <taxon>Sphingobacteriia</taxon>
        <taxon>Sphingobacteriales</taxon>
        <taxon>Sphingobacteriaceae</taxon>
        <taxon>Pedobacter</taxon>
    </lineage>
</organism>
<dbReference type="AlphaFoldDB" id="A0A7X0J399"/>
<name>A0A7X0J399_9SPHI</name>
<proteinExistence type="predicted"/>
<protein>
    <submittedName>
        <fullName evidence="2">Ketosteroid isomerase-like protein</fullName>
    </submittedName>
</protein>
<dbReference type="Gene3D" id="3.10.450.50">
    <property type="match status" value="1"/>
</dbReference>
<dbReference type="Proteomes" id="UP000521017">
    <property type="component" value="Unassembled WGS sequence"/>
</dbReference>
<dbReference type="RefSeq" id="WP_184623309.1">
    <property type="nucleotide sequence ID" value="NZ_JACHCC010000002.1"/>
</dbReference>
<dbReference type="SUPFAM" id="SSF54427">
    <property type="entry name" value="NTF2-like"/>
    <property type="match status" value="1"/>
</dbReference>
<evidence type="ECO:0000259" key="1">
    <source>
        <dbReference type="Pfam" id="PF12680"/>
    </source>
</evidence>
<feature type="domain" description="SnoaL-like" evidence="1">
    <location>
        <begin position="10"/>
        <end position="109"/>
    </location>
</feature>
<gene>
    <name evidence="2" type="ORF">HDF25_000973</name>
</gene>
<evidence type="ECO:0000313" key="2">
    <source>
        <dbReference type="EMBL" id="MBB6498836.1"/>
    </source>
</evidence>
<dbReference type="CDD" id="cd00531">
    <property type="entry name" value="NTF2_like"/>
    <property type="match status" value="1"/>
</dbReference>
<comment type="caution">
    <text evidence="2">The sequence shown here is derived from an EMBL/GenBank/DDBJ whole genome shotgun (WGS) entry which is preliminary data.</text>
</comment>
<dbReference type="InterPro" id="IPR037401">
    <property type="entry name" value="SnoaL-like"/>
</dbReference>
<accession>A0A7X0J399</accession>
<sequence length="120" mass="13897">MDNLNAEHIARQWFDAFNTQNLEALLALYDDNAIHFSPKLKIRQPETNGLVQGKAALRQWWKGSFERLPTLRYQPTSFTSNDKRVFMEYIRTVEGEPDMLIAEVLEITVGKINASRVYHG</sequence>